<gene>
    <name evidence="2" type="ORF">niasHT_016109</name>
</gene>
<accession>A0ABD2LB26</accession>
<evidence type="ECO:0000313" key="2">
    <source>
        <dbReference type="EMBL" id="KAL3111639.1"/>
    </source>
</evidence>
<keyword evidence="3" id="KW-1185">Reference proteome</keyword>
<evidence type="ECO:0000256" key="1">
    <source>
        <dbReference type="SAM" id="MobiDB-lite"/>
    </source>
</evidence>
<name>A0ABD2LB26_9BILA</name>
<feature type="region of interest" description="Disordered" evidence="1">
    <location>
        <begin position="26"/>
        <end position="74"/>
    </location>
</feature>
<protein>
    <submittedName>
        <fullName evidence="2">Uncharacterized protein</fullName>
    </submittedName>
</protein>
<comment type="caution">
    <text evidence="2">The sequence shown here is derived from an EMBL/GenBank/DDBJ whole genome shotgun (WGS) entry which is preliminary data.</text>
</comment>
<dbReference type="AlphaFoldDB" id="A0ABD2LB26"/>
<organism evidence="2 3">
    <name type="scientific">Heterodera trifolii</name>
    <dbReference type="NCBI Taxonomy" id="157864"/>
    <lineage>
        <taxon>Eukaryota</taxon>
        <taxon>Metazoa</taxon>
        <taxon>Ecdysozoa</taxon>
        <taxon>Nematoda</taxon>
        <taxon>Chromadorea</taxon>
        <taxon>Rhabditida</taxon>
        <taxon>Tylenchina</taxon>
        <taxon>Tylenchomorpha</taxon>
        <taxon>Tylenchoidea</taxon>
        <taxon>Heteroderidae</taxon>
        <taxon>Heteroderinae</taxon>
        <taxon>Heterodera</taxon>
    </lineage>
</organism>
<evidence type="ECO:0000313" key="3">
    <source>
        <dbReference type="Proteomes" id="UP001620626"/>
    </source>
</evidence>
<dbReference type="Proteomes" id="UP001620626">
    <property type="component" value="Unassembled WGS sequence"/>
</dbReference>
<sequence>MSDRSWWLSVASTVTTNSRASLEVASSMKAGKATKTTASGKGRTKRRLTRKSEGGRGKGAKKAGGKGGKVKDCCDGSKQQRAAARAGVAFPFGRIPSFAAQRYSFLNGERIFN</sequence>
<reference evidence="2 3" key="1">
    <citation type="submission" date="2024-10" db="EMBL/GenBank/DDBJ databases">
        <authorList>
            <person name="Kim D."/>
        </authorList>
    </citation>
    <scope>NUCLEOTIDE SEQUENCE [LARGE SCALE GENOMIC DNA]</scope>
    <source>
        <strain evidence="2">BH-2024</strain>
    </source>
</reference>
<dbReference type="EMBL" id="JBICBT010000498">
    <property type="protein sequence ID" value="KAL3111639.1"/>
    <property type="molecule type" value="Genomic_DNA"/>
</dbReference>
<proteinExistence type="predicted"/>